<sequence>MISIGFRGFTRWETQLGHAAGGPATSRPCVVAEALSDLWDGHPHEEMDAILNMNEIAAEVVVYGEDLQVDEPKGTAILYWDYFDRLKKVVGFAPANEPFMAHLREADHRNWTLRLGFDRDWESLIKGDADNFEDGRGHPARIVRGASVLMVQGEGEQ</sequence>
<gene>
    <name evidence="1" type="ORF">E4Z66_10860</name>
</gene>
<protein>
    <submittedName>
        <fullName evidence="1">Uncharacterized protein</fullName>
    </submittedName>
</protein>
<comment type="caution">
    <text evidence="1">The sequence shown here is derived from an EMBL/GenBank/DDBJ whole genome shotgun (WGS) entry which is preliminary data.</text>
</comment>
<evidence type="ECO:0000313" key="1">
    <source>
        <dbReference type="EMBL" id="THH37400.1"/>
    </source>
</evidence>
<dbReference type="RefSeq" id="WP_136462996.1">
    <property type="nucleotide sequence ID" value="NZ_SRKY01000002.1"/>
</dbReference>
<evidence type="ECO:0000313" key="2">
    <source>
        <dbReference type="Proteomes" id="UP000306602"/>
    </source>
</evidence>
<keyword evidence="2" id="KW-1185">Reference proteome</keyword>
<name>A0A4S4NMD2_9RHOB</name>
<dbReference type="EMBL" id="SRKY01000002">
    <property type="protein sequence ID" value="THH37400.1"/>
    <property type="molecule type" value="Genomic_DNA"/>
</dbReference>
<dbReference type="AlphaFoldDB" id="A0A4S4NMD2"/>
<organism evidence="1 2">
    <name type="scientific">Aliishimia ponticola</name>
    <dbReference type="NCBI Taxonomy" id="2499833"/>
    <lineage>
        <taxon>Bacteria</taxon>
        <taxon>Pseudomonadati</taxon>
        <taxon>Pseudomonadota</taxon>
        <taxon>Alphaproteobacteria</taxon>
        <taxon>Rhodobacterales</taxon>
        <taxon>Paracoccaceae</taxon>
        <taxon>Aliishimia</taxon>
    </lineage>
</organism>
<dbReference type="Proteomes" id="UP000306602">
    <property type="component" value="Unassembled WGS sequence"/>
</dbReference>
<reference evidence="1 2" key="1">
    <citation type="submission" date="2019-04" db="EMBL/GenBank/DDBJ databases">
        <title>Shimia ponticola sp. nov., isolated from seawater.</title>
        <authorList>
            <person name="Kim Y.-O."/>
            <person name="Yoon J.-H."/>
        </authorList>
    </citation>
    <scope>NUCLEOTIDE SEQUENCE [LARGE SCALE GENOMIC DNA]</scope>
    <source>
        <strain evidence="1 2">MYP11</strain>
    </source>
</reference>
<proteinExistence type="predicted"/>
<accession>A0A4S4NMD2</accession>